<dbReference type="InterPro" id="IPR016032">
    <property type="entry name" value="Sig_transdc_resp-reg_C-effctor"/>
</dbReference>
<evidence type="ECO:0000256" key="3">
    <source>
        <dbReference type="ARBA" id="ARBA00023163"/>
    </source>
</evidence>
<dbReference type="CDD" id="cd17537">
    <property type="entry name" value="REC_FixJ"/>
    <property type="match status" value="1"/>
</dbReference>
<organism evidence="7 8">
    <name type="scientific">Cupriavidus pampae</name>
    <dbReference type="NCBI Taxonomy" id="659251"/>
    <lineage>
        <taxon>Bacteria</taxon>
        <taxon>Pseudomonadati</taxon>
        <taxon>Pseudomonadota</taxon>
        <taxon>Betaproteobacteria</taxon>
        <taxon>Burkholderiales</taxon>
        <taxon>Burkholderiaceae</taxon>
        <taxon>Cupriavidus</taxon>
    </lineage>
</organism>
<dbReference type="PANTHER" id="PTHR44688:SF16">
    <property type="entry name" value="DNA-BINDING TRANSCRIPTIONAL ACTIVATOR DEVR_DOSR"/>
    <property type="match status" value="1"/>
</dbReference>
<evidence type="ECO:0000256" key="1">
    <source>
        <dbReference type="ARBA" id="ARBA00023015"/>
    </source>
</evidence>
<feature type="modified residue" description="4-aspartylphosphate" evidence="4">
    <location>
        <position position="59"/>
    </location>
</feature>
<dbReference type="PRINTS" id="PR00038">
    <property type="entry name" value="HTHLUXR"/>
</dbReference>
<dbReference type="SMART" id="SM00448">
    <property type="entry name" value="REC"/>
    <property type="match status" value="1"/>
</dbReference>
<dbReference type="PROSITE" id="PS50110">
    <property type="entry name" value="RESPONSE_REGULATORY"/>
    <property type="match status" value="1"/>
</dbReference>
<dbReference type="InterPro" id="IPR036388">
    <property type="entry name" value="WH-like_DNA-bd_sf"/>
</dbReference>
<accession>A0ABM8XZ90</accession>
<keyword evidence="4" id="KW-0597">Phosphoprotein</keyword>
<keyword evidence="8" id="KW-1185">Reference proteome</keyword>
<dbReference type="CDD" id="cd06170">
    <property type="entry name" value="LuxR_C_like"/>
    <property type="match status" value="1"/>
</dbReference>
<evidence type="ECO:0000259" key="6">
    <source>
        <dbReference type="PROSITE" id="PS50110"/>
    </source>
</evidence>
<keyword evidence="1" id="KW-0805">Transcription regulation</keyword>
<dbReference type="PANTHER" id="PTHR44688">
    <property type="entry name" value="DNA-BINDING TRANSCRIPTIONAL ACTIVATOR DEVR_DOSR"/>
    <property type="match status" value="1"/>
</dbReference>
<dbReference type="SUPFAM" id="SSF46894">
    <property type="entry name" value="C-terminal effector domain of the bipartite response regulators"/>
    <property type="match status" value="1"/>
</dbReference>
<reference evidence="7 8" key="1">
    <citation type="submission" date="2021-08" db="EMBL/GenBank/DDBJ databases">
        <authorList>
            <person name="Peeters C."/>
        </authorList>
    </citation>
    <scope>NUCLEOTIDE SEQUENCE [LARGE SCALE GENOMIC DNA]</scope>
    <source>
        <strain evidence="7 8">LMG 32289</strain>
    </source>
</reference>
<dbReference type="Pfam" id="PF00072">
    <property type="entry name" value="Response_reg"/>
    <property type="match status" value="1"/>
</dbReference>
<dbReference type="SMART" id="SM00421">
    <property type="entry name" value="HTH_LUXR"/>
    <property type="match status" value="1"/>
</dbReference>
<dbReference type="RefSeq" id="WP_223995116.1">
    <property type="nucleotide sequence ID" value="NZ_CAJZAG010000015.1"/>
</dbReference>
<feature type="domain" description="HTH luxR-type" evidence="5">
    <location>
        <begin position="140"/>
        <end position="205"/>
    </location>
</feature>
<sequence>MHSSFEPIETVMVVDDEVAVRMALSRLFRSVDLRVLLFASAEELLATSPPEGPSCLVLDVRLQGISGLALQSVLMESRRPLPIVFISGIADVPMAVAAMKAGAVDFIEKPFRDQQLLEAVHQALRIDIDRYKKNRASEELRRKYLSLTPREKDVMELITRGLLNKQAADHLGLSIVTVKIYRRGVMRKMTASSFADLVRMKDLVEQGTLLRYVPDDIRLVLADEHEPVRNLLQRSGLEAAESR</sequence>
<dbReference type="SUPFAM" id="SSF52172">
    <property type="entry name" value="CheY-like"/>
    <property type="match status" value="1"/>
</dbReference>
<dbReference type="InterPro" id="IPR000792">
    <property type="entry name" value="Tscrpt_reg_LuxR_C"/>
</dbReference>
<gene>
    <name evidence="7" type="primary">cheB_9</name>
    <name evidence="7" type="ORF">LMG32289_06102</name>
</gene>
<dbReference type="Pfam" id="PF00196">
    <property type="entry name" value="GerE"/>
    <property type="match status" value="1"/>
</dbReference>
<evidence type="ECO:0000256" key="2">
    <source>
        <dbReference type="ARBA" id="ARBA00023125"/>
    </source>
</evidence>
<dbReference type="EC" id="3.5.1.44" evidence="7"/>
<comment type="caution">
    <text evidence="7">The sequence shown here is derived from an EMBL/GenBank/DDBJ whole genome shotgun (WGS) entry which is preliminary data.</text>
</comment>
<keyword evidence="2" id="KW-0238">DNA-binding</keyword>
<dbReference type="Gene3D" id="1.10.10.10">
    <property type="entry name" value="Winged helix-like DNA-binding domain superfamily/Winged helix DNA-binding domain"/>
    <property type="match status" value="1"/>
</dbReference>
<evidence type="ECO:0000256" key="4">
    <source>
        <dbReference type="PROSITE-ProRule" id="PRU00169"/>
    </source>
</evidence>
<feature type="domain" description="Response regulatory" evidence="6">
    <location>
        <begin position="10"/>
        <end position="124"/>
    </location>
</feature>
<dbReference type="Proteomes" id="UP000706525">
    <property type="component" value="Unassembled WGS sequence"/>
</dbReference>
<dbReference type="InterPro" id="IPR001789">
    <property type="entry name" value="Sig_transdc_resp-reg_receiver"/>
</dbReference>
<dbReference type="PROSITE" id="PS50043">
    <property type="entry name" value="HTH_LUXR_2"/>
    <property type="match status" value="1"/>
</dbReference>
<evidence type="ECO:0000313" key="7">
    <source>
        <dbReference type="EMBL" id="CAG9185777.1"/>
    </source>
</evidence>
<evidence type="ECO:0000313" key="8">
    <source>
        <dbReference type="Proteomes" id="UP000706525"/>
    </source>
</evidence>
<dbReference type="Gene3D" id="3.40.50.2300">
    <property type="match status" value="1"/>
</dbReference>
<dbReference type="GO" id="GO:0050568">
    <property type="term" value="F:protein-glutamine glutaminase activity"/>
    <property type="evidence" value="ECO:0007669"/>
    <property type="project" value="UniProtKB-EC"/>
</dbReference>
<name>A0ABM8XZ90_9BURK</name>
<dbReference type="EMBL" id="CAJZAG010000015">
    <property type="protein sequence ID" value="CAG9185777.1"/>
    <property type="molecule type" value="Genomic_DNA"/>
</dbReference>
<keyword evidence="7" id="KW-0378">Hydrolase</keyword>
<dbReference type="InterPro" id="IPR011006">
    <property type="entry name" value="CheY-like_superfamily"/>
</dbReference>
<evidence type="ECO:0000259" key="5">
    <source>
        <dbReference type="PROSITE" id="PS50043"/>
    </source>
</evidence>
<proteinExistence type="predicted"/>
<protein>
    <submittedName>
        <fullName evidence="7">Protein-glutamate methylesterase/protein-glutamine glutaminase</fullName>
        <ecNumber evidence="7">3.5.1.44</ecNumber>
    </submittedName>
</protein>
<keyword evidence="3" id="KW-0804">Transcription</keyword>